<feature type="transmembrane region" description="Helical" evidence="1">
    <location>
        <begin position="112"/>
        <end position="131"/>
    </location>
</feature>
<evidence type="ECO:0000313" key="4">
    <source>
        <dbReference type="Proteomes" id="UP001600894"/>
    </source>
</evidence>
<protein>
    <recommendedName>
        <fullName evidence="2">Prepilin type IV endopeptidase peptidase domain-containing protein</fullName>
    </recommendedName>
</protein>
<evidence type="ECO:0000313" key="3">
    <source>
        <dbReference type="EMBL" id="GAA6267139.1"/>
    </source>
</evidence>
<feature type="transmembrane region" description="Helical" evidence="1">
    <location>
        <begin position="31"/>
        <end position="55"/>
    </location>
</feature>
<organism evidence="3 4">
    <name type="scientific">Enterocloster alcoholdehydrogenati</name>
    <dbReference type="NCBI Taxonomy" id="2547410"/>
    <lineage>
        <taxon>Bacteria</taxon>
        <taxon>Bacillati</taxon>
        <taxon>Bacillota</taxon>
        <taxon>Clostridia</taxon>
        <taxon>Lachnospirales</taxon>
        <taxon>Lachnospiraceae</taxon>
        <taxon>Enterocloster</taxon>
    </lineage>
</organism>
<proteinExistence type="predicted"/>
<comment type="caution">
    <text evidence="3">The sequence shown here is derived from an EMBL/GenBank/DDBJ whole genome shotgun (WGS) entry which is preliminary data.</text>
</comment>
<dbReference type="RefSeq" id="WP_178301326.1">
    <property type="nucleotide sequence ID" value="NZ_BAABXL010000001.1"/>
</dbReference>
<keyword evidence="1" id="KW-0812">Transmembrane</keyword>
<sequence>MYFVCRCVFWSALTAAAVWDVREYRIPNGCLAVSLVSGAAAAFGVSGAAFGGMAASSAGGLPFSIVVLSGFLIRFLMVVALGFPVYRWGMIGAGDVKMAAVLAAWLGFKDGAAAISAGFAAGAVLALGKMLRQGSTYQRFLYLSAYIRQKIQFGTVGRYYEPDRDGRGPVIPLGACFFAGAAAIELWQRL</sequence>
<evidence type="ECO:0000259" key="2">
    <source>
        <dbReference type="Pfam" id="PF01478"/>
    </source>
</evidence>
<name>A0ABQ0ASY4_9FIRM</name>
<dbReference type="Proteomes" id="UP001600894">
    <property type="component" value="Unassembled WGS sequence"/>
</dbReference>
<dbReference type="InterPro" id="IPR000045">
    <property type="entry name" value="Prepilin_IV_endopep_pep"/>
</dbReference>
<gene>
    <name evidence="3" type="ORF">F130042H8_01990</name>
</gene>
<keyword evidence="1" id="KW-1133">Transmembrane helix</keyword>
<keyword evidence="4" id="KW-1185">Reference proteome</keyword>
<feature type="transmembrane region" description="Helical" evidence="1">
    <location>
        <begin position="61"/>
        <end position="81"/>
    </location>
</feature>
<accession>A0ABQ0ASY4</accession>
<dbReference type="EMBL" id="BAABXL010000001">
    <property type="protein sequence ID" value="GAA6267139.1"/>
    <property type="molecule type" value="Genomic_DNA"/>
</dbReference>
<dbReference type="Gene3D" id="1.20.120.1220">
    <property type="match status" value="1"/>
</dbReference>
<evidence type="ECO:0000256" key="1">
    <source>
        <dbReference type="SAM" id="Phobius"/>
    </source>
</evidence>
<reference evidence="3 4" key="1">
    <citation type="submission" date="2024-04" db="EMBL/GenBank/DDBJ databases">
        <title>Defined microbial consortia suppress multidrug-resistant proinflammatory Enterobacteriaceae via ecological control.</title>
        <authorList>
            <person name="Furuichi M."/>
            <person name="Kawaguchi T."/>
            <person name="Pust M."/>
            <person name="Yasuma K."/>
            <person name="Plichta D."/>
            <person name="Hasegawa N."/>
            <person name="Ohya T."/>
            <person name="Bhattarai S."/>
            <person name="Sasajima S."/>
            <person name="Aoto Y."/>
            <person name="Tuganbaev T."/>
            <person name="Yaginuma M."/>
            <person name="Ueda M."/>
            <person name="Okahashi N."/>
            <person name="Amafuji K."/>
            <person name="Kiridooshi Y."/>
            <person name="Sugita K."/>
            <person name="Strazar M."/>
            <person name="Skelly A."/>
            <person name="Suda W."/>
            <person name="Hattori M."/>
            <person name="Nakamoto N."/>
            <person name="Caballero S."/>
            <person name="Norman J."/>
            <person name="Olle B."/>
            <person name="Tanoue T."/>
            <person name="Arita M."/>
            <person name="Bucci V."/>
            <person name="Atarashi K."/>
            <person name="Xavier R."/>
            <person name="Honda K."/>
        </authorList>
    </citation>
    <scope>NUCLEOTIDE SEQUENCE [LARGE SCALE GENOMIC DNA]</scope>
    <source>
        <strain evidence="4">f13</strain>
    </source>
</reference>
<feature type="domain" description="Prepilin type IV endopeptidase peptidase" evidence="2">
    <location>
        <begin position="7"/>
        <end position="127"/>
    </location>
</feature>
<keyword evidence="1" id="KW-0472">Membrane</keyword>
<dbReference type="Pfam" id="PF01478">
    <property type="entry name" value="Peptidase_A24"/>
    <property type="match status" value="1"/>
</dbReference>